<protein>
    <submittedName>
        <fullName evidence="4">Phosphoribosyltransferase domain protein</fullName>
        <ecNumber evidence="4">2.-.-.-</ecNumber>
    </submittedName>
</protein>
<evidence type="ECO:0000259" key="3">
    <source>
        <dbReference type="Pfam" id="PF00156"/>
    </source>
</evidence>
<keyword evidence="2 4" id="KW-0808">Transferase</keyword>
<sequence>MASERELLNKSIEIISKAHEEGIPVRLLGGLAVAYLAPNGRAIPEFSRESNDIDLFSLSSHSGKLSRFLKKNGIVSDSRFNALHGVKRQQYFYGETKVDLLLDEFRMCHRLPLKSRLSMANITIPPSDLLLTKLQIYEINEKDIKDILALLHDLKMGNADTHTSIDAGYIADLLSNDWGLYRTVTMNLEKVNGYLESTSLEPKKKRRVSEEIEYLKNAIELRPKSIGWKLRARVGDKVRWYELPEEVEYIVPGAVVPEVKVFEENGHIYQWMSFLEMQELSKRMSDEILDRYGKPKAILYIERGGMVLAQMLSDSLGVDEMYGLQIVAYEDINQMGKLYILPHYITLELKSNEYVLLVDDFADSGKTLKAAAELFRKKYKKVVTTTLAYKSRSIFKPDVFGKHMPDNAWIVFDYEETEDLESFRRSDINGGLKLLEYAKSEHQAGFDEIKKKTEELAKGVLKGSGQPAAILYMTRSGLIIARLLSDYLSVKRVSSIMPNKYITGDYMQHVANVCSKALADNPSGYILLVDAPAEGISAIKVSLSEKMPDIKLLTAAIEKPKKGHNIDFYPSKQ</sequence>
<dbReference type="EMBL" id="AUZZ01006671">
    <property type="protein sequence ID" value="EQD45624.1"/>
    <property type="molecule type" value="Genomic_DNA"/>
</dbReference>
<dbReference type="CDD" id="cd06223">
    <property type="entry name" value="PRTases_typeI"/>
    <property type="match status" value="1"/>
</dbReference>
<dbReference type="AlphaFoldDB" id="T1AYA0"/>
<evidence type="ECO:0000313" key="4">
    <source>
        <dbReference type="EMBL" id="EQD45624.1"/>
    </source>
</evidence>
<organism evidence="4">
    <name type="scientific">mine drainage metagenome</name>
    <dbReference type="NCBI Taxonomy" id="410659"/>
    <lineage>
        <taxon>unclassified sequences</taxon>
        <taxon>metagenomes</taxon>
        <taxon>ecological metagenomes</taxon>
    </lineage>
</organism>
<evidence type="ECO:0000256" key="2">
    <source>
        <dbReference type="ARBA" id="ARBA00022679"/>
    </source>
</evidence>
<dbReference type="Gene3D" id="3.40.50.2020">
    <property type="match status" value="2"/>
</dbReference>
<dbReference type="InterPro" id="IPR000836">
    <property type="entry name" value="PRTase_dom"/>
</dbReference>
<proteinExistence type="predicted"/>
<dbReference type="Pfam" id="PF00156">
    <property type="entry name" value="Pribosyltran"/>
    <property type="match status" value="1"/>
</dbReference>
<reference evidence="4" key="1">
    <citation type="submission" date="2013-08" db="EMBL/GenBank/DDBJ databases">
        <authorList>
            <person name="Mendez C."/>
            <person name="Richter M."/>
            <person name="Ferrer M."/>
            <person name="Sanchez J."/>
        </authorList>
    </citation>
    <scope>NUCLEOTIDE SEQUENCE</scope>
</reference>
<accession>T1AYA0</accession>
<dbReference type="PANTHER" id="PTHR43363">
    <property type="entry name" value="HYPOXANTHINE PHOSPHORIBOSYLTRANSFERASE"/>
    <property type="match status" value="1"/>
</dbReference>
<comment type="caution">
    <text evidence="4">The sequence shown here is derived from an EMBL/GenBank/DDBJ whole genome shotgun (WGS) entry which is preliminary data.</text>
</comment>
<feature type="domain" description="Phosphoribosyltransferase" evidence="3">
    <location>
        <begin position="281"/>
        <end position="415"/>
    </location>
</feature>
<dbReference type="InterPro" id="IPR029057">
    <property type="entry name" value="PRTase-like"/>
</dbReference>
<keyword evidence="1 4" id="KW-0328">Glycosyltransferase</keyword>
<reference evidence="4" key="2">
    <citation type="journal article" date="2014" name="ISME J.">
        <title>Microbial stratification in low pH oxic and suboxic macroscopic growths along an acid mine drainage.</title>
        <authorList>
            <person name="Mendez-Garcia C."/>
            <person name="Mesa V."/>
            <person name="Sprenger R.R."/>
            <person name="Richter M."/>
            <person name="Diez M.S."/>
            <person name="Solano J."/>
            <person name="Bargiela R."/>
            <person name="Golyshina O.V."/>
            <person name="Manteca A."/>
            <person name="Ramos J.L."/>
            <person name="Gallego J.R."/>
            <person name="Llorente I."/>
            <person name="Martins Dos Santos V.A."/>
            <person name="Jensen O.N."/>
            <person name="Pelaez A.I."/>
            <person name="Sanchez J."/>
            <person name="Ferrer M."/>
        </authorList>
    </citation>
    <scope>NUCLEOTIDE SEQUENCE</scope>
</reference>
<dbReference type="SUPFAM" id="SSF53271">
    <property type="entry name" value="PRTase-like"/>
    <property type="match status" value="1"/>
</dbReference>
<dbReference type="GO" id="GO:0016757">
    <property type="term" value="F:glycosyltransferase activity"/>
    <property type="evidence" value="ECO:0007669"/>
    <property type="project" value="UniProtKB-KW"/>
</dbReference>
<name>T1AYA0_9ZZZZ</name>
<dbReference type="PANTHER" id="PTHR43363:SF1">
    <property type="entry name" value="HYPOXANTHINE-GUANINE PHOSPHORIBOSYLTRANSFERASE"/>
    <property type="match status" value="1"/>
</dbReference>
<evidence type="ECO:0000256" key="1">
    <source>
        <dbReference type="ARBA" id="ARBA00022676"/>
    </source>
</evidence>
<dbReference type="EC" id="2.-.-.-" evidence="4"/>
<gene>
    <name evidence="4" type="ORF">B2A_09234</name>
</gene>